<feature type="compositionally biased region" description="Pro residues" evidence="1">
    <location>
        <begin position="1"/>
        <end position="10"/>
    </location>
</feature>
<keyword evidence="2" id="KW-0812">Transmembrane</keyword>
<keyword evidence="2" id="KW-0472">Membrane</keyword>
<feature type="domain" description="YdbS-like PH" evidence="3">
    <location>
        <begin position="183"/>
        <end position="261"/>
    </location>
</feature>
<sequence length="547" mass="58107">MSGPPGPPPENGGSPYGPHPHQQGPYGAPGHAGPVGPYGAPGQNGPPGQPGPYGRPGPYGAPVPNGAPGPFGPHGPYGPGGRPPYGPPRPPYGPPHGYGVPPGYGPPPPVRFSEGTHRLHWATAPLRAFFILIVYFVLLGFPLLLTQTDEGVTIELTPEVIARFLVVTLPMMLIAVGSGLWAWLGLRFRVDGDDLVVETGLLRKRKRRIPLSRVQAIDLVRPLVTRVFALAEVRVELAGGEQSEIALRYLGRGSAQQLRAELLARAAGLPGHTPEAPERHLWRVPFGALFGSLLIRLPVIGTIVLFLASLVFLVAYAEGGMLAVTVPALLGLIRAVIAPLVMYANFTVAMSPDGIRLRYGLLETRMQTLPPGRVQAVSIVEPALWRALGWARIEVTVAGYAGERQALSSTLLPVAPRQVAMYLVSQVFPGTNIDALPLVPASSKAVTIDRAGGAGTDDVVFVARHGWPCRRTDVIAHARAQSVRLTANLFQRLKGLATVHVDAPPGPVQVATSARDLGEARAIVDSTARRAQAARRTSGDTTHWATR</sequence>
<feature type="domain" description="YdbS-like PH" evidence="3">
    <location>
        <begin position="461"/>
        <end position="524"/>
    </location>
</feature>
<dbReference type="PANTHER" id="PTHR34473:SF2">
    <property type="entry name" value="UPF0699 TRANSMEMBRANE PROTEIN YDBT"/>
    <property type="match status" value="1"/>
</dbReference>
<feature type="domain" description="YdbS-like PH" evidence="3">
    <location>
        <begin position="343"/>
        <end position="407"/>
    </location>
</feature>
<feature type="compositionally biased region" description="Pro residues" evidence="1">
    <location>
        <begin position="81"/>
        <end position="94"/>
    </location>
</feature>
<gene>
    <name evidence="4" type="ORF">GNZ18_03255</name>
</gene>
<dbReference type="EMBL" id="WOFH01000001">
    <property type="protein sequence ID" value="MUN35620.1"/>
    <property type="molecule type" value="Genomic_DNA"/>
</dbReference>
<evidence type="ECO:0000259" key="3">
    <source>
        <dbReference type="Pfam" id="PF03703"/>
    </source>
</evidence>
<reference evidence="4 5" key="1">
    <citation type="submission" date="2019-11" db="EMBL/GenBank/DDBJ databases">
        <authorList>
            <person name="Cao P."/>
        </authorList>
    </citation>
    <scope>NUCLEOTIDE SEQUENCE [LARGE SCALE GENOMIC DNA]</scope>
    <source>
        <strain evidence="4 5">NEAU-AAG5</strain>
    </source>
</reference>
<dbReference type="Proteomes" id="UP000432015">
    <property type="component" value="Unassembled WGS sequence"/>
</dbReference>
<feature type="transmembrane region" description="Helical" evidence="2">
    <location>
        <begin position="160"/>
        <end position="184"/>
    </location>
</feature>
<dbReference type="AlphaFoldDB" id="A0A7K1KTV6"/>
<feature type="transmembrane region" description="Helical" evidence="2">
    <location>
        <begin position="128"/>
        <end position="148"/>
    </location>
</feature>
<evidence type="ECO:0000256" key="2">
    <source>
        <dbReference type="SAM" id="Phobius"/>
    </source>
</evidence>
<name>A0A7K1KTV6_9ACTN</name>
<protein>
    <submittedName>
        <fullName evidence="4">PH domain-containing protein</fullName>
    </submittedName>
</protein>
<accession>A0A7K1KTV6</accession>
<feature type="compositionally biased region" description="Pro residues" evidence="1">
    <location>
        <begin position="47"/>
        <end position="73"/>
    </location>
</feature>
<dbReference type="InterPro" id="IPR005182">
    <property type="entry name" value="YdbS-like_PH"/>
</dbReference>
<dbReference type="Pfam" id="PF03703">
    <property type="entry name" value="bPH_2"/>
    <property type="match status" value="3"/>
</dbReference>
<keyword evidence="5" id="KW-1185">Reference proteome</keyword>
<feature type="region of interest" description="Disordered" evidence="1">
    <location>
        <begin position="1"/>
        <end position="102"/>
    </location>
</feature>
<organism evidence="4 5">
    <name type="scientific">Actinomadura litoris</name>
    <dbReference type="NCBI Taxonomy" id="2678616"/>
    <lineage>
        <taxon>Bacteria</taxon>
        <taxon>Bacillati</taxon>
        <taxon>Actinomycetota</taxon>
        <taxon>Actinomycetes</taxon>
        <taxon>Streptosporangiales</taxon>
        <taxon>Thermomonosporaceae</taxon>
        <taxon>Actinomadura</taxon>
    </lineage>
</organism>
<evidence type="ECO:0000313" key="4">
    <source>
        <dbReference type="EMBL" id="MUN35620.1"/>
    </source>
</evidence>
<feature type="transmembrane region" description="Helical" evidence="2">
    <location>
        <begin position="293"/>
        <end position="316"/>
    </location>
</feature>
<evidence type="ECO:0000256" key="1">
    <source>
        <dbReference type="SAM" id="MobiDB-lite"/>
    </source>
</evidence>
<comment type="caution">
    <text evidence="4">The sequence shown here is derived from an EMBL/GenBank/DDBJ whole genome shotgun (WGS) entry which is preliminary data.</text>
</comment>
<evidence type="ECO:0000313" key="5">
    <source>
        <dbReference type="Proteomes" id="UP000432015"/>
    </source>
</evidence>
<proteinExistence type="predicted"/>
<dbReference type="PANTHER" id="PTHR34473">
    <property type="entry name" value="UPF0699 TRANSMEMBRANE PROTEIN YDBS"/>
    <property type="match status" value="1"/>
</dbReference>
<feature type="transmembrane region" description="Helical" evidence="2">
    <location>
        <begin position="328"/>
        <end position="348"/>
    </location>
</feature>
<keyword evidence="2" id="KW-1133">Transmembrane helix</keyword>